<reference evidence="1 2" key="1">
    <citation type="submission" date="2020-05" db="EMBL/GenBank/DDBJ databases">
        <authorList>
            <person name="Ruan W."/>
            <person name="Jeon C.O."/>
            <person name="Chun B.H."/>
        </authorList>
    </citation>
    <scope>NUCLEOTIDE SEQUENCE [LARGE SCALE GENOMIC DNA]</scope>
    <source>
        <strain evidence="1 2">TBZ9</strain>
    </source>
</reference>
<evidence type="ECO:0000313" key="1">
    <source>
        <dbReference type="EMBL" id="NOG31610.1"/>
    </source>
</evidence>
<dbReference type="RefSeq" id="WP_171702046.1">
    <property type="nucleotide sequence ID" value="NZ_JABFHI010000002.1"/>
</dbReference>
<dbReference type="EMBL" id="JABFHI010000002">
    <property type="protein sequence ID" value="NOG31610.1"/>
    <property type="molecule type" value="Genomic_DNA"/>
</dbReference>
<dbReference type="Pfam" id="PF16587">
    <property type="entry name" value="DUF5061"/>
    <property type="match status" value="1"/>
</dbReference>
<comment type="caution">
    <text evidence="1">The sequence shown here is derived from an EMBL/GenBank/DDBJ whole genome shotgun (WGS) entry which is preliminary data.</text>
</comment>
<keyword evidence="2" id="KW-1185">Reference proteome</keyword>
<name>A0A7Y3TWV6_9GAMM</name>
<dbReference type="AlphaFoldDB" id="A0A7Y3TWV6"/>
<dbReference type="InterPro" id="IPR032258">
    <property type="entry name" value="DUF5061"/>
</dbReference>
<protein>
    <recommendedName>
        <fullName evidence="3">Common-antigen outer membrane protein</fullName>
    </recommendedName>
</protein>
<evidence type="ECO:0000313" key="2">
    <source>
        <dbReference type="Proteomes" id="UP000588806"/>
    </source>
</evidence>
<sequence>MWLVATGVVLLSGCATQYPQGAASSAGYVLNQDSATPIQDTNLNGFLEQAPAGSVINLADSPWGPGVDVAAGQPYMAASGRECRRLEIMGSQQPQREALVCQAANGWVNQRVITESTSRTL</sequence>
<dbReference type="Proteomes" id="UP000588806">
    <property type="component" value="Unassembled WGS sequence"/>
</dbReference>
<reference evidence="1 2" key="2">
    <citation type="submission" date="2020-06" db="EMBL/GenBank/DDBJ databases">
        <title>Halomonas songnenensis sp. nov., a moderately halophilic bacterium isolated from saline and alkaline soils.</title>
        <authorList>
            <person name="Jiang J."/>
            <person name="Pan Y."/>
        </authorList>
    </citation>
    <scope>NUCLEOTIDE SEQUENCE [LARGE SCALE GENOMIC DNA]</scope>
    <source>
        <strain evidence="1 2">TBZ9</strain>
    </source>
</reference>
<proteinExistence type="predicted"/>
<accession>A0A7Y3TWV6</accession>
<gene>
    <name evidence="1" type="ORF">HLB35_07230</name>
</gene>
<evidence type="ECO:0008006" key="3">
    <source>
        <dbReference type="Google" id="ProtNLM"/>
    </source>
</evidence>
<organism evidence="1 2">
    <name type="scientific">Vreelandella azerica</name>
    <dbReference type="NCBI Taxonomy" id="2732867"/>
    <lineage>
        <taxon>Bacteria</taxon>
        <taxon>Pseudomonadati</taxon>
        <taxon>Pseudomonadota</taxon>
        <taxon>Gammaproteobacteria</taxon>
        <taxon>Oceanospirillales</taxon>
        <taxon>Halomonadaceae</taxon>
        <taxon>Vreelandella</taxon>
    </lineage>
</organism>